<dbReference type="WBParaSite" id="L893_g228.t1">
    <property type="protein sequence ID" value="L893_g228.t1"/>
    <property type="gene ID" value="L893_g228"/>
</dbReference>
<feature type="transmembrane region" description="Helical" evidence="1">
    <location>
        <begin position="44"/>
        <end position="67"/>
    </location>
</feature>
<organism evidence="2 3">
    <name type="scientific">Steinernema glaseri</name>
    <dbReference type="NCBI Taxonomy" id="37863"/>
    <lineage>
        <taxon>Eukaryota</taxon>
        <taxon>Metazoa</taxon>
        <taxon>Ecdysozoa</taxon>
        <taxon>Nematoda</taxon>
        <taxon>Chromadorea</taxon>
        <taxon>Rhabditida</taxon>
        <taxon>Tylenchina</taxon>
        <taxon>Panagrolaimomorpha</taxon>
        <taxon>Strongyloidoidea</taxon>
        <taxon>Steinernematidae</taxon>
        <taxon>Steinernema</taxon>
    </lineage>
</organism>
<keyword evidence="1" id="KW-0472">Membrane</keyword>
<reference evidence="3" key="1">
    <citation type="submission" date="2016-11" db="UniProtKB">
        <authorList>
            <consortium name="WormBaseParasite"/>
        </authorList>
    </citation>
    <scope>IDENTIFICATION</scope>
</reference>
<evidence type="ECO:0000256" key="1">
    <source>
        <dbReference type="SAM" id="Phobius"/>
    </source>
</evidence>
<keyword evidence="1" id="KW-1133">Transmembrane helix</keyword>
<evidence type="ECO:0000313" key="3">
    <source>
        <dbReference type="WBParaSite" id="L893_g228.t1"/>
    </source>
</evidence>
<feature type="transmembrane region" description="Helical" evidence="1">
    <location>
        <begin position="123"/>
        <end position="143"/>
    </location>
</feature>
<dbReference type="Proteomes" id="UP000095287">
    <property type="component" value="Unplaced"/>
</dbReference>
<feature type="transmembrane region" description="Helical" evidence="1">
    <location>
        <begin position="87"/>
        <end position="111"/>
    </location>
</feature>
<feature type="transmembrane region" description="Helical" evidence="1">
    <location>
        <begin position="234"/>
        <end position="260"/>
    </location>
</feature>
<accession>A0A1I7Z4C8</accession>
<name>A0A1I7Z4C8_9BILA</name>
<feature type="transmembrane region" description="Helical" evidence="1">
    <location>
        <begin position="6"/>
        <end position="32"/>
    </location>
</feature>
<proteinExistence type="predicted"/>
<feature type="transmembrane region" description="Helical" evidence="1">
    <location>
        <begin position="210"/>
        <end position="228"/>
    </location>
</feature>
<keyword evidence="2" id="KW-1185">Reference proteome</keyword>
<protein>
    <submittedName>
        <fullName evidence="3">G protein-coupled receptor</fullName>
    </submittedName>
</protein>
<dbReference type="AlphaFoldDB" id="A0A1I7Z4C8"/>
<sequence length="285" mass="32439">MSVDLFIIGAIYIVVPVLLSPFHMRVIYIFLVRHEFKALECYKILSMICLSNVTYGLCYVPMGFSILTQSDLGGVTIVAFKLWMASWATIVALDLALAVNRLFLICNIYFLRSVSKYIHFAALVYPTVLMVVMLSRLADIVFLKQNVFFTYDLSKPLSEPIRHIHGLHNLICVTVTVVVYIFITAYLIVQKCRHKAIGMSLAERSVAAQAVVKFSANMFVLVTMNFFGKFFQKSFWTMAAIPLFQIFNLLVLSLLVYIGFNRSLRKLFFKRNVNPLMAAVTRLPA</sequence>
<evidence type="ECO:0000313" key="2">
    <source>
        <dbReference type="Proteomes" id="UP000095287"/>
    </source>
</evidence>
<keyword evidence="1" id="KW-0812">Transmembrane</keyword>
<feature type="transmembrane region" description="Helical" evidence="1">
    <location>
        <begin position="163"/>
        <end position="189"/>
    </location>
</feature>